<dbReference type="OrthoDB" id="415779at2759"/>
<gene>
    <name evidence="2" type="ORF">AK812_SmicGene20062</name>
</gene>
<sequence length="400" mass="44755">MPLNAIWTYTAFVTEDKLPWQLITLGVITLINFLVTITLVVRWGIKDARLSHEMCEQDQRPLVPYSIDLVRGIVYIPAAISSVAFVVMLRPATAYTLELCMAILSCVVVGNMTRYFLVILGEPPLPAELLKRVPKRRWWCGTPCGGVNDTLPGMGLMWSKQAHRVTMKDIFRSNCMIRIFIVVFILVNSMQLSLSMFPGSVEMDQNGWCTSNSPLTTPGLNGALIFFSVWSSFVGMAGFGVVSGSISSVLDLQLRKEDEMGEEADDTLIRFFRVASQSKTVAVYMLLPLLLPILSCFPMGSKEVLLPVQGITVINYQMRIQKETTLMCPVYDREVCAHTLYSMFVSLGMTFVSIRNYRIFRPADISSERLLEVLARLNPIEETPSGEDLESDGTSESARE</sequence>
<reference evidence="2 3" key="1">
    <citation type="submission" date="2016-02" db="EMBL/GenBank/DDBJ databases">
        <title>Genome analysis of coral dinoflagellate symbionts highlights evolutionary adaptations to a symbiotic lifestyle.</title>
        <authorList>
            <person name="Aranda M."/>
            <person name="Li Y."/>
            <person name="Liew Y.J."/>
            <person name="Baumgarten S."/>
            <person name="Simakov O."/>
            <person name="Wilson M."/>
            <person name="Piel J."/>
            <person name="Ashoor H."/>
            <person name="Bougouffa S."/>
            <person name="Bajic V.B."/>
            <person name="Ryu T."/>
            <person name="Ravasi T."/>
            <person name="Bayer T."/>
            <person name="Micklem G."/>
            <person name="Kim H."/>
            <person name="Bhak J."/>
            <person name="Lajeunesse T.C."/>
            <person name="Voolstra C.R."/>
        </authorList>
    </citation>
    <scope>NUCLEOTIDE SEQUENCE [LARGE SCALE GENOMIC DNA]</scope>
    <source>
        <strain evidence="2 3">CCMP2467</strain>
    </source>
</reference>
<organism evidence="2 3">
    <name type="scientific">Symbiodinium microadriaticum</name>
    <name type="common">Dinoflagellate</name>
    <name type="synonym">Zooxanthella microadriatica</name>
    <dbReference type="NCBI Taxonomy" id="2951"/>
    <lineage>
        <taxon>Eukaryota</taxon>
        <taxon>Sar</taxon>
        <taxon>Alveolata</taxon>
        <taxon>Dinophyceae</taxon>
        <taxon>Suessiales</taxon>
        <taxon>Symbiodiniaceae</taxon>
        <taxon>Symbiodinium</taxon>
    </lineage>
</organism>
<feature type="transmembrane region" description="Helical" evidence="1">
    <location>
        <begin position="223"/>
        <end position="250"/>
    </location>
</feature>
<feature type="transmembrane region" description="Helical" evidence="1">
    <location>
        <begin position="175"/>
        <end position="194"/>
    </location>
</feature>
<proteinExistence type="predicted"/>
<comment type="caution">
    <text evidence="2">The sequence shown here is derived from an EMBL/GenBank/DDBJ whole genome shotgun (WGS) entry which is preliminary data.</text>
</comment>
<dbReference type="EMBL" id="LSRX01000428">
    <property type="protein sequence ID" value="OLP97556.1"/>
    <property type="molecule type" value="Genomic_DNA"/>
</dbReference>
<dbReference type="Proteomes" id="UP000186817">
    <property type="component" value="Unassembled WGS sequence"/>
</dbReference>
<dbReference type="AlphaFoldDB" id="A0A1Q9DQV2"/>
<evidence type="ECO:0000313" key="3">
    <source>
        <dbReference type="Proteomes" id="UP000186817"/>
    </source>
</evidence>
<feature type="transmembrane region" description="Helical" evidence="1">
    <location>
        <begin position="95"/>
        <end position="117"/>
    </location>
</feature>
<name>A0A1Q9DQV2_SYMMI</name>
<keyword evidence="1" id="KW-0812">Transmembrane</keyword>
<feature type="transmembrane region" description="Helical" evidence="1">
    <location>
        <begin position="339"/>
        <end position="357"/>
    </location>
</feature>
<evidence type="ECO:0000256" key="1">
    <source>
        <dbReference type="SAM" id="Phobius"/>
    </source>
</evidence>
<evidence type="ECO:0000313" key="2">
    <source>
        <dbReference type="EMBL" id="OLP97556.1"/>
    </source>
</evidence>
<keyword evidence="1" id="KW-0472">Membrane</keyword>
<feature type="transmembrane region" description="Helical" evidence="1">
    <location>
        <begin position="62"/>
        <end position="89"/>
    </location>
</feature>
<protein>
    <submittedName>
        <fullName evidence="2">Uncharacterized protein</fullName>
    </submittedName>
</protein>
<feature type="transmembrane region" description="Helical" evidence="1">
    <location>
        <begin position="20"/>
        <end position="41"/>
    </location>
</feature>
<keyword evidence="1" id="KW-1133">Transmembrane helix</keyword>
<keyword evidence="3" id="KW-1185">Reference proteome</keyword>
<accession>A0A1Q9DQV2</accession>
<feature type="transmembrane region" description="Helical" evidence="1">
    <location>
        <begin position="281"/>
        <end position="300"/>
    </location>
</feature>